<dbReference type="GO" id="GO:0003848">
    <property type="term" value="F:2-amino-4-hydroxy-6-hydroxymethyldihydropteridine diphosphokinase activity"/>
    <property type="evidence" value="ECO:0007669"/>
    <property type="project" value="UniProtKB-EC"/>
</dbReference>
<dbReference type="InterPro" id="IPR035907">
    <property type="entry name" value="Hppk_sf"/>
</dbReference>
<dbReference type="NCBIfam" id="TIGR01498">
    <property type="entry name" value="folK"/>
    <property type="match status" value="1"/>
</dbReference>
<dbReference type="InterPro" id="IPR000550">
    <property type="entry name" value="Hppk"/>
</dbReference>
<comment type="pathway">
    <text evidence="2">Cofactor biosynthesis; tetrahydrofolate biosynthesis; 2-amino-4-hydroxy-6-hydroxymethyl-7,8-dihydropteridine diphosphate from 7,8-dihydroneopterin triphosphate: step 4/4.</text>
</comment>
<keyword evidence="8" id="KW-0289">Folate biosynthesis</keyword>
<gene>
    <name evidence="10" type="ORF">SAMN02745885_02172</name>
</gene>
<dbReference type="CDD" id="cd00483">
    <property type="entry name" value="HPPK"/>
    <property type="match status" value="1"/>
</dbReference>
<reference evidence="11" key="1">
    <citation type="submission" date="2017-02" db="EMBL/GenBank/DDBJ databases">
        <authorList>
            <person name="Varghese N."/>
            <person name="Submissions S."/>
        </authorList>
    </citation>
    <scope>NUCLEOTIDE SEQUENCE [LARGE SCALE GENOMIC DNA]</scope>
    <source>
        <strain evidence="11">DSM 16521</strain>
    </source>
</reference>
<dbReference type="UniPathway" id="UPA00077">
    <property type="reaction ID" value="UER00155"/>
</dbReference>
<evidence type="ECO:0000256" key="5">
    <source>
        <dbReference type="ARBA" id="ARBA00022741"/>
    </source>
</evidence>
<evidence type="ECO:0000256" key="4">
    <source>
        <dbReference type="ARBA" id="ARBA00022679"/>
    </source>
</evidence>
<dbReference type="RefSeq" id="WP_078666184.1">
    <property type="nucleotide sequence ID" value="NZ_FUXM01000032.1"/>
</dbReference>
<proteinExistence type="predicted"/>
<evidence type="ECO:0000256" key="7">
    <source>
        <dbReference type="ARBA" id="ARBA00022840"/>
    </source>
</evidence>
<dbReference type="Pfam" id="PF01288">
    <property type="entry name" value="HPPK"/>
    <property type="match status" value="1"/>
</dbReference>
<evidence type="ECO:0000313" key="10">
    <source>
        <dbReference type="EMBL" id="SKA16532.1"/>
    </source>
</evidence>
<dbReference type="GO" id="GO:0046654">
    <property type="term" value="P:tetrahydrofolate biosynthetic process"/>
    <property type="evidence" value="ECO:0007669"/>
    <property type="project" value="UniProtKB-UniPathway"/>
</dbReference>
<evidence type="ECO:0000256" key="2">
    <source>
        <dbReference type="ARBA" id="ARBA00005051"/>
    </source>
</evidence>
<protein>
    <recommendedName>
        <fullName evidence="3">2-amino-4-hydroxy-6-hydroxymethyldihydropteridine diphosphokinase</fullName>
        <ecNumber evidence="3">2.7.6.3</ecNumber>
    </recommendedName>
</protein>
<dbReference type="AlphaFoldDB" id="A0A1T4RKM4"/>
<dbReference type="GO" id="GO:0046656">
    <property type="term" value="P:folic acid biosynthetic process"/>
    <property type="evidence" value="ECO:0007669"/>
    <property type="project" value="UniProtKB-KW"/>
</dbReference>
<accession>A0A1T4RKM4</accession>
<feature type="domain" description="7,8-dihydro-6-hydroxymethylpterin-pyrophosphokinase" evidence="9">
    <location>
        <begin position="87"/>
        <end position="98"/>
    </location>
</feature>
<dbReference type="OrthoDB" id="9808041at2"/>
<evidence type="ECO:0000256" key="3">
    <source>
        <dbReference type="ARBA" id="ARBA00013253"/>
    </source>
</evidence>
<organism evidence="10 11">
    <name type="scientific">Carboxydocella sporoproducens DSM 16521</name>
    <dbReference type="NCBI Taxonomy" id="1121270"/>
    <lineage>
        <taxon>Bacteria</taxon>
        <taxon>Bacillati</taxon>
        <taxon>Bacillota</taxon>
        <taxon>Clostridia</taxon>
        <taxon>Eubacteriales</taxon>
        <taxon>Clostridiales Family XVI. Incertae Sedis</taxon>
        <taxon>Carboxydocella</taxon>
    </lineage>
</organism>
<dbReference type="Gene3D" id="3.30.70.560">
    <property type="entry name" value="7,8-Dihydro-6-hydroxymethylpterin-pyrophosphokinase HPPK"/>
    <property type="match status" value="1"/>
</dbReference>
<evidence type="ECO:0000313" key="11">
    <source>
        <dbReference type="Proteomes" id="UP000189933"/>
    </source>
</evidence>
<dbReference type="SUPFAM" id="SSF55083">
    <property type="entry name" value="6-hydroxymethyl-7,8-dihydropterin pyrophosphokinase, HPPK"/>
    <property type="match status" value="1"/>
</dbReference>
<dbReference type="PANTHER" id="PTHR43071">
    <property type="entry name" value="2-AMINO-4-HYDROXY-6-HYDROXYMETHYLDIHYDROPTERIDINE PYROPHOSPHOKINASE"/>
    <property type="match status" value="1"/>
</dbReference>
<dbReference type="GO" id="GO:0005524">
    <property type="term" value="F:ATP binding"/>
    <property type="evidence" value="ECO:0007669"/>
    <property type="project" value="UniProtKB-KW"/>
</dbReference>
<dbReference type="GO" id="GO:0016301">
    <property type="term" value="F:kinase activity"/>
    <property type="evidence" value="ECO:0007669"/>
    <property type="project" value="UniProtKB-KW"/>
</dbReference>
<dbReference type="EMBL" id="FUXM01000032">
    <property type="protein sequence ID" value="SKA16532.1"/>
    <property type="molecule type" value="Genomic_DNA"/>
</dbReference>
<comment type="catalytic activity">
    <reaction evidence="1">
        <text>6-hydroxymethyl-7,8-dihydropterin + ATP = (7,8-dihydropterin-6-yl)methyl diphosphate + AMP + H(+)</text>
        <dbReference type="Rhea" id="RHEA:11412"/>
        <dbReference type="ChEBI" id="CHEBI:15378"/>
        <dbReference type="ChEBI" id="CHEBI:30616"/>
        <dbReference type="ChEBI" id="CHEBI:44841"/>
        <dbReference type="ChEBI" id="CHEBI:72950"/>
        <dbReference type="ChEBI" id="CHEBI:456215"/>
        <dbReference type="EC" id="2.7.6.3"/>
    </reaction>
</comment>
<name>A0A1T4RKM4_9FIRM</name>
<keyword evidence="11" id="KW-1185">Reference proteome</keyword>
<sequence>MKKAIIALGGNQGPVRENLQRVLMALPELGIEPVVVGGLYLTEPVGYTEQDWFYNSAALVQTELSPEELLARLLQLETELGRVRQLRWGPRTIDLDLIWYEGEERQTDFLQLPHPRAEGRAFVVLPIADFWPDFRLGTCTVTELGKALVKSQKIKKITNYPW</sequence>
<dbReference type="PROSITE" id="PS00794">
    <property type="entry name" value="HPPK"/>
    <property type="match status" value="1"/>
</dbReference>
<evidence type="ECO:0000259" key="9">
    <source>
        <dbReference type="PROSITE" id="PS00794"/>
    </source>
</evidence>
<evidence type="ECO:0000256" key="6">
    <source>
        <dbReference type="ARBA" id="ARBA00022777"/>
    </source>
</evidence>
<keyword evidence="5" id="KW-0547">Nucleotide-binding</keyword>
<evidence type="ECO:0000256" key="8">
    <source>
        <dbReference type="ARBA" id="ARBA00022909"/>
    </source>
</evidence>
<dbReference type="PANTHER" id="PTHR43071:SF1">
    <property type="entry name" value="2-AMINO-4-HYDROXY-6-HYDROXYMETHYLDIHYDROPTERIDINE PYROPHOSPHOKINASE"/>
    <property type="match status" value="1"/>
</dbReference>
<keyword evidence="4" id="KW-0808">Transferase</keyword>
<dbReference type="Proteomes" id="UP000189933">
    <property type="component" value="Unassembled WGS sequence"/>
</dbReference>
<keyword evidence="7" id="KW-0067">ATP-binding</keyword>
<evidence type="ECO:0000256" key="1">
    <source>
        <dbReference type="ARBA" id="ARBA00000198"/>
    </source>
</evidence>
<keyword evidence="6 10" id="KW-0418">Kinase</keyword>
<dbReference type="EC" id="2.7.6.3" evidence="3"/>